<name>A0A1G6K802_9ACTN</name>
<sequence length="229" mass="25114">MLDQNPDSQADKLTAAGCTDGHIYVDRATGKHANRPELRTALKVPRKGDEFTITKLDRLGRSIRDLYEIADSLAEREVRFTIIDTGMTVNFNDPFGKMFFGRLALFAEFERDLIAMRTNEGLAAARARGRTGGRKSKLTPAAIGQARLMYEAKDAKGKRLHTVAEIASAFNVTRGTIYRALERTEQAPIPAQLPPLPDDSTFTDLGPATHLQGLADLLSAGAKADQEEN</sequence>
<dbReference type="Gene3D" id="1.10.10.60">
    <property type="entry name" value="Homeodomain-like"/>
    <property type="match status" value="1"/>
</dbReference>
<dbReference type="PROSITE" id="PS51736">
    <property type="entry name" value="RECOMBINASES_3"/>
    <property type="match status" value="1"/>
</dbReference>
<dbReference type="InterPro" id="IPR006120">
    <property type="entry name" value="Resolvase_HTH_dom"/>
</dbReference>
<keyword evidence="5" id="KW-1185">Reference proteome</keyword>
<keyword evidence="1" id="KW-0238">DNA-binding</keyword>
<organism evidence="4 5">
    <name type="scientific">Streptomyces prasinopilosus</name>
    <dbReference type="NCBI Taxonomy" id="67344"/>
    <lineage>
        <taxon>Bacteria</taxon>
        <taxon>Bacillati</taxon>
        <taxon>Actinomycetota</taxon>
        <taxon>Actinomycetes</taxon>
        <taxon>Kitasatosporales</taxon>
        <taxon>Streptomycetaceae</taxon>
        <taxon>Streptomyces</taxon>
    </lineage>
</organism>
<dbReference type="AlphaFoldDB" id="A0A1G6K802"/>
<dbReference type="EMBL" id="FMZK01000001">
    <property type="protein sequence ID" value="SDC27114.1"/>
    <property type="molecule type" value="Genomic_DNA"/>
</dbReference>
<evidence type="ECO:0000256" key="1">
    <source>
        <dbReference type="ARBA" id="ARBA00023125"/>
    </source>
</evidence>
<dbReference type="PANTHER" id="PTHR30461:SF2">
    <property type="entry name" value="SERINE RECOMBINASE PINE-RELATED"/>
    <property type="match status" value="1"/>
</dbReference>
<dbReference type="InterPro" id="IPR036162">
    <property type="entry name" value="Resolvase-like_N_sf"/>
</dbReference>
<dbReference type="CDD" id="cd00569">
    <property type="entry name" value="HTH_Hin_like"/>
    <property type="match status" value="1"/>
</dbReference>
<accession>A0A1G6K802</accession>
<gene>
    <name evidence="4" type="ORF">SAMN05216505_101999</name>
</gene>
<evidence type="ECO:0000259" key="3">
    <source>
        <dbReference type="PROSITE" id="PS51736"/>
    </source>
</evidence>
<dbReference type="Gene3D" id="3.40.50.1390">
    <property type="entry name" value="Resolvase, N-terminal catalytic domain"/>
    <property type="match status" value="1"/>
</dbReference>
<keyword evidence="2" id="KW-0233">DNA recombination</keyword>
<evidence type="ECO:0000313" key="5">
    <source>
        <dbReference type="Proteomes" id="UP000182100"/>
    </source>
</evidence>
<dbReference type="GO" id="GO:0003677">
    <property type="term" value="F:DNA binding"/>
    <property type="evidence" value="ECO:0007669"/>
    <property type="project" value="UniProtKB-KW"/>
</dbReference>
<proteinExistence type="predicted"/>
<dbReference type="CDD" id="cd03768">
    <property type="entry name" value="SR_ResInv"/>
    <property type="match status" value="1"/>
</dbReference>
<dbReference type="InterPro" id="IPR050639">
    <property type="entry name" value="SSR_resolvase"/>
</dbReference>
<dbReference type="Pfam" id="PF02796">
    <property type="entry name" value="HTH_7"/>
    <property type="match status" value="1"/>
</dbReference>
<dbReference type="SUPFAM" id="SSF53041">
    <property type="entry name" value="Resolvase-like"/>
    <property type="match status" value="1"/>
</dbReference>
<protein>
    <submittedName>
        <fullName evidence="4">Site-specific DNA recombinase</fullName>
    </submittedName>
</protein>
<dbReference type="Pfam" id="PF00239">
    <property type="entry name" value="Resolvase"/>
    <property type="match status" value="1"/>
</dbReference>
<feature type="domain" description="Resolvase/invertase-type recombinase catalytic" evidence="3">
    <location>
        <begin position="1"/>
        <end position="129"/>
    </location>
</feature>
<dbReference type="SMART" id="SM00857">
    <property type="entry name" value="Resolvase"/>
    <property type="match status" value="1"/>
</dbReference>
<reference evidence="5" key="1">
    <citation type="submission" date="2016-10" db="EMBL/GenBank/DDBJ databases">
        <authorList>
            <person name="Varghese N."/>
            <person name="Submissions S."/>
        </authorList>
    </citation>
    <scope>NUCLEOTIDE SEQUENCE [LARGE SCALE GENOMIC DNA]</scope>
    <source>
        <strain evidence="5">CGMCC 4.3504</strain>
    </source>
</reference>
<evidence type="ECO:0000313" key="4">
    <source>
        <dbReference type="EMBL" id="SDC27114.1"/>
    </source>
</evidence>
<dbReference type="InterPro" id="IPR006119">
    <property type="entry name" value="Resolv_N"/>
</dbReference>
<dbReference type="GO" id="GO:0000150">
    <property type="term" value="F:DNA strand exchange activity"/>
    <property type="evidence" value="ECO:0007669"/>
    <property type="project" value="InterPro"/>
</dbReference>
<dbReference type="STRING" id="67344.SAMN05216505_101999"/>
<evidence type="ECO:0000256" key="2">
    <source>
        <dbReference type="ARBA" id="ARBA00023172"/>
    </source>
</evidence>
<dbReference type="PANTHER" id="PTHR30461">
    <property type="entry name" value="DNA-INVERTASE FROM LAMBDOID PROPHAGE"/>
    <property type="match status" value="1"/>
</dbReference>
<dbReference type="Proteomes" id="UP000182100">
    <property type="component" value="Unassembled WGS sequence"/>
</dbReference>